<reference evidence="3" key="1">
    <citation type="submission" date="2021-03" db="EMBL/GenBank/DDBJ databases">
        <authorList>
            <person name="Bekaert M."/>
        </authorList>
    </citation>
    <scope>NUCLEOTIDE SEQUENCE</scope>
</reference>
<keyword evidence="1" id="KW-0472">Membrane</keyword>
<feature type="transmembrane region" description="Helical" evidence="1">
    <location>
        <begin position="221"/>
        <end position="242"/>
    </location>
</feature>
<dbReference type="EMBL" id="CAJPWZ010001600">
    <property type="protein sequence ID" value="CAG2218517.1"/>
    <property type="molecule type" value="Genomic_DNA"/>
</dbReference>
<dbReference type="Proteomes" id="UP000683360">
    <property type="component" value="Unassembled WGS sequence"/>
</dbReference>
<dbReference type="OrthoDB" id="10414728at2759"/>
<dbReference type="InterPro" id="IPR036179">
    <property type="entry name" value="Ig-like_dom_sf"/>
</dbReference>
<evidence type="ECO:0000313" key="4">
    <source>
        <dbReference type="Proteomes" id="UP000683360"/>
    </source>
</evidence>
<keyword evidence="1" id="KW-1133">Transmembrane helix</keyword>
<comment type="caution">
    <text evidence="3">The sequence shown here is derived from an EMBL/GenBank/DDBJ whole genome shotgun (WGS) entry which is preliminary data.</text>
</comment>
<feature type="domain" description="Ig-like" evidence="2">
    <location>
        <begin position="73"/>
        <end position="207"/>
    </location>
</feature>
<dbReference type="PROSITE" id="PS50835">
    <property type="entry name" value="IG_LIKE"/>
    <property type="match status" value="1"/>
</dbReference>
<dbReference type="InterPro" id="IPR013783">
    <property type="entry name" value="Ig-like_fold"/>
</dbReference>
<name>A0A8S3SC54_MYTED</name>
<evidence type="ECO:0000256" key="1">
    <source>
        <dbReference type="SAM" id="Phobius"/>
    </source>
</evidence>
<protein>
    <recommendedName>
        <fullName evidence="2">Ig-like domain-containing protein</fullName>
    </recommendedName>
</protein>
<dbReference type="InterPro" id="IPR007110">
    <property type="entry name" value="Ig-like_dom"/>
</dbReference>
<dbReference type="SUPFAM" id="SSF48726">
    <property type="entry name" value="Immunoglobulin"/>
    <property type="match status" value="1"/>
</dbReference>
<keyword evidence="4" id="KW-1185">Reference proteome</keyword>
<evidence type="ECO:0000313" key="3">
    <source>
        <dbReference type="EMBL" id="CAG2218517.1"/>
    </source>
</evidence>
<dbReference type="Gene3D" id="2.60.40.10">
    <property type="entry name" value="Immunoglobulins"/>
    <property type="match status" value="1"/>
</dbReference>
<evidence type="ECO:0000259" key="2">
    <source>
        <dbReference type="PROSITE" id="PS50835"/>
    </source>
</evidence>
<accession>A0A8S3SC54</accession>
<gene>
    <name evidence="3" type="ORF">MEDL_32176</name>
</gene>
<sequence>MISLLNGECFYGDVITKCIPGVCLCSKRGLWYSYTYNVVQDVGVVNFKCIMTFNAHGSDSNSISVNIIDFKGPTITTEPGLPVRSGSSVVFTCMVDTLSTKVTFEWECLGKTSFTGPPIIKSDETVTCNNSSVTLSCNIETGLPVYGFNKWIHYFNGTIIRSLNGSVQEMKSILEDETCSYQNAGEYICAAWNKYGDTTLVANKTIVLLVNDMTVYYDLRTVMFCIIAIGIFILSTAGTVIMSKGIRRKNVIHIIGPHERCPTIPIYHTAPALDNTQNEYAIPETGYLQVTNEQYELDFSQDTENKGSENYTSRYMSSIMMKSMFENSNVHELMEVSFIQKWLRYTFVAAVDKRLAEPPLLADQANRQEKETTYK</sequence>
<organism evidence="3 4">
    <name type="scientific">Mytilus edulis</name>
    <name type="common">Blue mussel</name>
    <dbReference type="NCBI Taxonomy" id="6550"/>
    <lineage>
        <taxon>Eukaryota</taxon>
        <taxon>Metazoa</taxon>
        <taxon>Spiralia</taxon>
        <taxon>Lophotrochozoa</taxon>
        <taxon>Mollusca</taxon>
        <taxon>Bivalvia</taxon>
        <taxon>Autobranchia</taxon>
        <taxon>Pteriomorphia</taxon>
        <taxon>Mytilida</taxon>
        <taxon>Mytiloidea</taxon>
        <taxon>Mytilidae</taxon>
        <taxon>Mytilinae</taxon>
        <taxon>Mytilus</taxon>
    </lineage>
</organism>
<proteinExistence type="predicted"/>
<keyword evidence="1" id="KW-0812">Transmembrane</keyword>
<dbReference type="AlphaFoldDB" id="A0A8S3SC54"/>